<feature type="compositionally biased region" description="Polar residues" evidence="1">
    <location>
        <begin position="1022"/>
        <end position="1044"/>
    </location>
</feature>
<feature type="compositionally biased region" description="Low complexity" evidence="1">
    <location>
        <begin position="1280"/>
        <end position="1292"/>
    </location>
</feature>
<feature type="compositionally biased region" description="Low complexity" evidence="1">
    <location>
        <begin position="12"/>
        <end position="24"/>
    </location>
</feature>
<feature type="compositionally biased region" description="Basic and acidic residues" evidence="1">
    <location>
        <begin position="450"/>
        <end position="467"/>
    </location>
</feature>
<sequence length="2144" mass="231921">MGLDDPPDPKSDSLGLSSTWSSGWNPGSWGFPSILSGSGGANGTKAGGGDSFWGSDKKNKKDMSFGFSYDHALGGGELGGLGDAGAETQQGNTDSAWNAPLTKGGKKKANRKGGNFADDPLELNDDTVTAEPETAPTGAEPWSTWETTGSKKNKKNKKNAAADEKKDELASSISPPAQDKDPDAVLGSEWGVSSGRKDKKKKNGLLEDKDDVPPKGGESQIVETSHAATGEDSWNDDWATTLSKKDKKSKKKGVFGDLDDPSALEEEKSKPPTPIPEPEPPATEAFSWGKGGSKKDKKKKKGTVEKDNPAPQQTEEPVAIAEHELDHTAGESTWNTWETFPSKKDKKNKKKGIVADEDPVPQQNEESQAVVEPGLEHGQLTAGGIGWNTWEPTPKKGKGNRKKSVVETVDPTPVQENHEPIIDPASVATGDIGWGEWGALSKRDKKNKKGVAEEKKEQPAPAEEKRKSMVASELGDDTGWTGWGTTSLKDKKGKKGSAEGKESAAADEKRKSITEPDAFEASSSIWSTTSKKGKKGKKGITEENDSAPVEEKRKSIFELDPTDEFGLGGLGPTSRKDKKGKKGPPEEKESAAAEEQRKLMLDLEFADEISLGGWENSSKKDKKSKKGVTGEKNEAATAELEPTEDTSWKDWTALSSKKDKKNKKGVTEEKDFTPVEEKRESIAEFKSTEDASWNEWPTSSSKRDKKNKKKNLVEEGESAPAPEEEKDSLLLDLDLGPAAATEKSWSTWDTPSSKKKGKKGSTVETKTGPAEVAPDASTVISAAAETATTMTDVSWESGKKGKAGKKGRKSEPPPPPAASIPPVPPLPESAAGTKGGGFDNGFSWGKGRAKKRDSIIELPPDTPTKEPIMSPHAIDELNGDAAESFWDDDGWGLSGKKKNTKKNVVEVVENTPAHMQPDDIVEPKATELAEEEDAWPLRGKKDKKKGKKGKNAPDAPPPAPSAPAQDVVPPPPPPIPSEPAVPEVPEDEWERALVKPKGKKGAKKAITSKAEDTPKVGDMVTKFNSVDDTTQVTGQSKQGNSRTVDGSGPLEIPKKDTAAKATKSIWGSFGSTATKANSKTKPKDKAPEPEPEPEPMQDDVIDIVEPPPSKSSKAKAKNGSASASALSKVESSKSSKAGKTGKNVGKAAGDPEAFVAVAVAGVVDAEPPASPSVMEGEEKRPAENDVWSFWGASKKTKKPAEAKKAPVSPAANRELPPIDPTIASMIDSDITPPPPTRSTKKQDAAKGKTAATIQKFEAPRSDAFVLEPAPEPEPAPKAAPVPKRTVSASKAKGSIKKKEAARKEDPIEAVPESEPVSELVSLPGSFPSETMNGLAGTTEATPAKPAKNGKKGRKAMADAASNPGPKSKLDSEGARAQPPLQAPIEPPSPPTPSPVELDPPKPVKQRARIVRDNNDMAWGFWGAPKKKEVKPKEAVAAVAVAAAAPPEASSPPKVKNGGAGLTRAKSTKKPVENEAEKSSSSSDKASQPETRPSTSEKPSEKPRKTSQPRKMSLLELLSGPPPSKSKMQRRTSAANAGSRRQSLPIEEPSPAPPYGTAYGAPEMSSKAAKLLGATPQKDIALARRESKRKSKIPVVENIRAPIDDDMVIVDPPVDEQVIDIPPRREVSSRGVRASRGAGIREIKQAPAEPVSPEVDDVVVVDPPGHNDAAMNERTLAFETPLQSTGRTRRSSSTPKKPDKLLSIFGSFRSKKPSREPEYETQHKNRASTYESDDGAKRRSQHSAPENDDRRLRRDKREVRRSVVLESDDAEAVAAYGNATGAVNVDVEDYDARKEERRRRKAAKEAADREAREAEQREAEAREARRRELEQRELEARKARAKEARERKSREDEARIREEKRARRAAREQAAVEERARKIAEEQEAQRHEERRARRAARERERQASQGAAIPVRDAEDRPSKYRNSERRRSHAEPRNPQEEEERRARKEERRAHRASKEIRSSRRQSAPPVTDYSDPRDGRDAYRPEVEHHPAGGPVYNATQPLPAHANDHTSSWVNSQIIEPAPPPPAAPTVVDGANTHIGYDDSPTSDEARREQRRARRESKYASMSPEEIERRRRKKESRRAERDVTFKSSDGSNPSDPYHRSKRSSQRMSSHGYAEGVKTFDGRSAGAHALGKSSWWKGILG</sequence>
<feature type="compositionally biased region" description="Polar residues" evidence="1">
    <location>
        <begin position="330"/>
        <end position="339"/>
    </location>
</feature>
<feature type="compositionally biased region" description="Pro residues" evidence="1">
    <location>
        <begin position="1380"/>
        <end position="1393"/>
    </location>
</feature>
<feature type="compositionally biased region" description="Pro residues" evidence="1">
    <location>
        <begin position="1269"/>
        <end position="1279"/>
    </location>
</feature>
<feature type="compositionally biased region" description="Basic residues" evidence="1">
    <location>
        <begin position="938"/>
        <end position="950"/>
    </location>
</feature>
<feature type="compositionally biased region" description="Acidic residues" evidence="1">
    <location>
        <begin position="714"/>
        <end position="726"/>
    </location>
</feature>
<feature type="compositionally biased region" description="Basic and acidic residues" evidence="1">
    <location>
        <begin position="1973"/>
        <end position="1990"/>
    </location>
</feature>
<feature type="compositionally biased region" description="Pro residues" evidence="1">
    <location>
        <begin position="271"/>
        <end position="281"/>
    </location>
</feature>
<protein>
    <submittedName>
        <fullName evidence="2">Uncharacterized protein</fullName>
    </submittedName>
</protein>
<feature type="region of interest" description="Disordered" evidence="1">
    <location>
        <begin position="1"/>
        <end position="57"/>
    </location>
</feature>
<evidence type="ECO:0000256" key="1">
    <source>
        <dbReference type="SAM" id="MobiDB-lite"/>
    </source>
</evidence>
<evidence type="ECO:0000313" key="2">
    <source>
        <dbReference type="EMBL" id="KAH0555763.1"/>
    </source>
</evidence>
<feature type="compositionally biased region" description="Pro residues" evidence="1">
    <location>
        <begin position="812"/>
        <end position="827"/>
    </location>
</feature>
<dbReference type="PANTHER" id="PTHR48125:SF10">
    <property type="entry name" value="OS12G0136300 PROTEIN"/>
    <property type="match status" value="1"/>
</dbReference>
<feature type="compositionally biased region" description="Low complexity" evidence="1">
    <location>
        <begin position="1117"/>
        <end position="1142"/>
    </location>
</feature>
<gene>
    <name evidence="2" type="ORF">GP486_006292</name>
</gene>
<name>A0A9P8IDY5_9PEZI</name>
<feature type="region of interest" description="Disordered" evidence="1">
    <location>
        <begin position="909"/>
        <end position="1150"/>
    </location>
</feature>
<feature type="compositionally biased region" description="Basic and acidic residues" evidence="1">
    <location>
        <begin position="1744"/>
        <end position="1762"/>
    </location>
</feature>
<evidence type="ECO:0000313" key="3">
    <source>
        <dbReference type="Proteomes" id="UP000750711"/>
    </source>
</evidence>
<feature type="compositionally biased region" description="Polar residues" evidence="1">
    <location>
        <begin position="1530"/>
        <end position="1541"/>
    </location>
</feature>
<feature type="compositionally biased region" description="Polar residues" evidence="1">
    <location>
        <begin position="1069"/>
        <end position="1079"/>
    </location>
</feature>
<feature type="compositionally biased region" description="Basic and acidic residues" evidence="1">
    <location>
        <begin position="1712"/>
        <end position="1722"/>
    </location>
</feature>
<feature type="compositionally biased region" description="Basic and acidic residues" evidence="1">
    <location>
        <begin position="204"/>
        <end position="213"/>
    </location>
</feature>
<feature type="compositionally biased region" description="Polar residues" evidence="1">
    <location>
        <begin position="2089"/>
        <end position="2098"/>
    </location>
</feature>
<accession>A0A9P8IDY5</accession>
<feature type="region of interest" description="Disordered" evidence="1">
    <location>
        <begin position="1620"/>
        <end position="1765"/>
    </location>
</feature>
<feature type="compositionally biased region" description="Basic residues" evidence="1">
    <location>
        <begin position="994"/>
        <end position="1003"/>
    </location>
</feature>
<proteinExistence type="predicted"/>
<feature type="region of interest" description="Disordered" evidence="1">
    <location>
        <begin position="76"/>
        <end position="871"/>
    </location>
</feature>
<feature type="region of interest" description="Disordered" evidence="1">
    <location>
        <begin position="1166"/>
        <end position="1561"/>
    </location>
</feature>
<feature type="compositionally biased region" description="Basic and acidic residues" evidence="1">
    <location>
        <begin position="665"/>
        <end position="689"/>
    </location>
</feature>
<keyword evidence="3" id="KW-1185">Reference proteome</keyword>
<feature type="compositionally biased region" description="Basic and acidic residues" evidence="1">
    <location>
        <begin position="1296"/>
        <end position="1306"/>
    </location>
</feature>
<feature type="compositionally biased region" description="Basic and acidic residues" evidence="1">
    <location>
        <begin position="583"/>
        <end position="601"/>
    </location>
</feature>
<organism evidence="2 3">
    <name type="scientific">Trichoglossum hirsutum</name>
    <dbReference type="NCBI Taxonomy" id="265104"/>
    <lineage>
        <taxon>Eukaryota</taxon>
        <taxon>Fungi</taxon>
        <taxon>Dikarya</taxon>
        <taxon>Ascomycota</taxon>
        <taxon>Pezizomycotina</taxon>
        <taxon>Geoglossomycetes</taxon>
        <taxon>Geoglossales</taxon>
        <taxon>Geoglossaceae</taxon>
        <taxon>Trichoglossum</taxon>
    </lineage>
</organism>
<feature type="compositionally biased region" description="Polar residues" evidence="1">
    <location>
        <begin position="1487"/>
        <end position="1496"/>
    </location>
</feature>
<dbReference type="Proteomes" id="UP000750711">
    <property type="component" value="Unassembled WGS sequence"/>
</dbReference>
<feature type="compositionally biased region" description="Polar residues" evidence="1">
    <location>
        <begin position="2009"/>
        <end position="2018"/>
    </location>
</feature>
<reference evidence="2" key="1">
    <citation type="submission" date="2021-03" db="EMBL/GenBank/DDBJ databases">
        <title>Comparative genomics and phylogenomic investigation of the class Geoglossomycetes provide insights into ecological specialization and systematics.</title>
        <authorList>
            <person name="Melie T."/>
            <person name="Pirro S."/>
            <person name="Miller A.N."/>
            <person name="Quandt A."/>
        </authorList>
    </citation>
    <scope>NUCLEOTIDE SEQUENCE</scope>
    <source>
        <strain evidence="2">CAQ_001_2017</strain>
    </source>
</reference>
<dbReference type="EMBL" id="JAGHQM010001372">
    <property type="protein sequence ID" value="KAH0555763.1"/>
    <property type="molecule type" value="Genomic_DNA"/>
</dbReference>
<feature type="compositionally biased region" description="Low complexity" evidence="1">
    <location>
        <begin position="1434"/>
        <end position="1455"/>
    </location>
</feature>
<feature type="compositionally biased region" description="Basic and acidic residues" evidence="1">
    <location>
        <begin position="496"/>
        <end position="514"/>
    </location>
</feature>
<feature type="compositionally biased region" description="Basic and acidic residues" evidence="1">
    <location>
        <begin position="1912"/>
        <end position="1960"/>
    </location>
</feature>
<comment type="caution">
    <text evidence="2">The sequence shown here is derived from an EMBL/GenBank/DDBJ whole genome shotgun (WGS) entry which is preliminary data.</text>
</comment>
<feature type="compositionally biased region" description="Pro residues" evidence="1">
    <location>
        <begin position="968"/>
        <end position="979"/>
    </location>
</feature>
<feature type="region of interest" description="Disordered" evidence="1">
    <location>
        <begin position="1779"/>
        <end position="2121"/>
    </location>
</feature>
<feature type="compositionally biased region" description="Acidic residues" evidence="1">
    <location>
        <begin position="1089"/>
        <end position="1102"/>
    </location>
</feature>
<feature type="compositionally biased region" description="Low complexity" evidence="1">
    <location>
        <begin position="477"/>
        <end position="486"/>
    </location>
</feature>
<feature type="compositionally biased region" description="Basic and acidic residues" evidence="1">
    <location>
        <begin position="160"/>
        <end position="169"/>
    </location>
</feature>
<feature type="compositionally biased region" description="Basic and acidic residues" evidence="1">
    <location>
        <begin position="1802"/>
        <end position="1902"/>
    </location>
</feature>
<dbReference type="PANTHER" id="PTHR48125">
    <property type="entry name" value="LP07818P1"/>
    <property type="match status" value="1"/>
</dbReference>
<feature type="compositionally biased region" description="Gly residues" evidence="1">
    <location>
        <begin position="37"/>
        <end position="51"/>
    </location>
</feature>